<organism evidence="2 3">
    <name type="scientific">Domibacillus aminovorans</name>
    <dbReference type="NCBI Taxonomy" id="29332"/>
    <lineage>
        <taxon>Bacteria</taxon>
        <taxon>Bacillati</taxon>
        <taxon>Bacillota</taxon>
        <taxon>Bacilli</taxon>
        <taxon>Bacillales</taxon>
        <taxon>Bacillaceae</taxon>
        <taxon>Domibacillus</taxon>
    </lineage>
</organism>
<dbReference type="AlphaFoldDB" id="A0A177KN60"/>
<gene>
    <name evidence="2" type="ORF">AWH48_08205</name>
</gene>
<protein>
    <submittedName>
        <fullName evidence="2">Uncharacterized protein</fullName>
    </submittedName>
</protein>
<keyword evidence="1" id="KW-1133">Transmembrane helix</keyword>
<sequence>MTAGQEGSIQWTLPKEVIVQLQKEGQESVTVKMNVLDKKEASLSPGLVYSDILDVTMKAGAYEENGAINNKNRPRRSLRLFLSWSICFCCFSFVQIIFNERINNRSIFNAHFHKVFQ</sequence>
<accession>A0A177KN60</accession>
<keyword evidence="1" id="KW-0812">Transmembrane</keyword>
<evidence type="ECO:0000256" key="1">
    <source>
        <dbReference type="SAM" id="Phobius"/>
    </source>
</evidence>
<feature type="transmembrane region" description="Helical" evidence="1">
    <location>
        <begin position="80"/>
        <end position="98"/>
    </location>
</feature>
<evidence type="ECO:0000313" key="3">
    <source>
        <dbReference type="Proteomes" id="UP000077271"/>
    </source>
</evidence>
<evidence type="ECO:0000313" key="2">
    <source>
        <dbReference type="EMBL" id="OAH54567.1"/>
    </source>
</evidence>
<proteinExistence type="predicted"/>
<reference evidence="2 3" key="1">
    <citation type="submission" date="2016-01" db="EMBL/GenBank/DDBJ databases">
        <title>Investigation of taxonomic status of Bacillus aminovorans.</title>
        <authorList>
            <person name="Verma A."/>
            <person name="Pal Y."/>
            <person name="Krishnamurthi S."/>
        </authorList>
    </citation>
    <scope>NUCLEOTIDE SEQUENCE [LARGE SCALE GENOMIC DNA]</scope>
    <source>
        <strain evidence="2 3">DSM 4337</strain>
    </source>
</reference>
<comment type="caution">
    <text evidence="2">The sequence shown here is derived from an EMBL/GenBank/DDBJ whole genome shotgun (WGS) entry which is preliminary data.</text>
</comment>
<name>A0A177KN60_9BACI</name>
<keyword evidence="1" id="KW-0472">Membrane</keyword>
<dbReference type="Proteomes" id="UP000077271">
    <property type="component" value="Unassembled WGS sequence"/>
</dbReference>
<dbReference type="EMBL" id="LQWZ01000033">
    <property type="protein sequence ID" value="OAH54567.1"/>
    <property type="molecule type" value="Genomic_DNA"/>
</dbReference>